<evidence type="ECO:0000256" key="2">
    <source>
        <dbReference type="ARBA" id="ARBA00013093"/>
    </source>
</evidence>
<dbReference type="GO" id="GO:0006020">
    <property type="term" value="P:inositol metabolic process"/>
    <property type="evidence" value="ECO:0007669"/>
    <property type="project" value="TreeGrafter"/>
</dbReference>
<dbReference type="GO" id="GO:0046854">
    <property type="term" value="P:phosphatidylinositol phosphate biosynthetic process"/>
    <property type="evidence" value="ECO:0007669"/>
    <property type="project" value="InterPro"/>
</dbReference>
<feature type="region of interest" description="Disordered" evidence="9">
    <location>
        <begin position="63"/>
        <end position="85"/>
    </location>
</feature>
<evidence type="ECO:0000256" key="9">
    <source>
        <dbReference type="SAM" id="MobiDB-lite"/>
    </source>
</evidence>
<reference evidence="10 11" key="1">
    <citation type="submission" date="2020-06" db="EMBL/GenBank/DDBJ databases">
        <title>NJ-3-1, isolated from saline soil.</title>
        <authorList>
            <person name="Cui H.L."/>
            <person name="Shi X."/>
        </authorList>
    </citation>
    <scope>NUCLEOTIDE SEQUENCE [LARGE SCALE GENOMIC DNA]</scope>
    <source>
        <strain evidence="10 11">NJ-3-1</strain>
    </source>
</reference>
<evidence type="ECO:0000256" key="4">
    <source>
        <dbReference type="ARBA" id="ARBA00022801"/>
    </source>
</evidence>
<dbReference type="GO" id="GO:0007165">
    <property type="term" value="P:signal transduction"/>
    <property type="evidence" value="ECO:0007669"/>
    <property type="project" value="TreeGrafter"/>
</dbReference>
<dbReference type="OrthoDB" id="58111at2157"/>
<dbReference type="AlphaFoldDB" id="A0A7D5LAY1"/>
<dbReference type="GeneID" id="56037923"/>
<proteinExistence type="inferred from homology"/>
<keyword evidence="3 8" id="KW-0479">Metal-binding</keyword>
<dbReference type="Gene3D" id="3.40.190.80">
    <property type="match status" value="1"/>
</dbReference>
<keyword evidence="4" id="KW-0378">Hydrolase</keyword>
<dbReference type="CDD" id="cd01637">
    <property type="entry name" value="IMPase_like"/>
    <property type="match status" value="1"/>
</dbReference>
<comment type="similarity">
    <text evidence="7">Belongs to the inositol monophosphatase superfamily. FBPase class 4 family.</text>
</comment>
<dbReference type="InterPro" id="IPR020550">
    <property type="entry name" value="Inositol_monophosphatase_CS"/>
</dbReference>
<feature type="binding site" evidence="8">
    <location>
        <position position="217"/>
    </location>
    <ligand>
        <name>Mg(2+)</name>
        <dbReference type="ChEBI" id="CHEBI:18420"/>
        <label>1</label>
        <note>catalytic</note>
    </ligand>
</feature>
<dbReference type="Proteomes" id="UP000509626">
    <property type="component" value="Chromosome"/>
</dbReference>
<evidence type="ECO:0000313" key="10">
    <source>
        <dbReference type="EMBL" id="QLG62167.1"/>
    </source>
</evidence>
<evidence type="ECO:0000313" key="11">
    <source>
        <dbReference type="Proteomes" id="UP000509626"/>
    </source>
</evidence>
<dbReference type="InterPro" id="IPR000760">
    <property type="entry name" value="Inositol_monophosphatase-like"/>
</dbReference>
<protein>
    <recommendedName>
        <fullName evidence="2">fructose-bisphosphatase</fullName>
        <ecNumber evidence="2">3.1.3.11</ecNumber>
    </recommendedName>
</protein>
<feature type="binding site" evidence="8">
    <location>
        <position position="72"/>
    </location>
    <ligand>
        <name>Mg(2+)</name>
        <dbReference type="ChEBI" id="CHEBI:18420"/>
        <label>1</label>
        <note>catalytic</note>
    </ligand>
</feature>
<dbReference type="GO" id="GO:0046872">
    <property type="term" value="F:metal ion binding"/>
    <property type="evidence" value="ECO:0007669"/>
    <property type="project" value="UniProtKB-KW"/>
</dbReference>
<dbReference type="PROSITE" id="PS00629">
    <property type="entry name" value="IMP_1"/>
    <property type="match status" value="1"/>
</dbReference>
<accession>A0A7D5LAY1</accession>
<keyword evidence="6" id="KW-0119">Carbohydrate metabolism</keyword>
<dbReference type="EMBL" id="CP058579">
    <property type="protein sequence ID" value="QLG62167.1"/>
    <property type="molecule type" value="Genomic_DNA"/>
</dbReference>
<dbReference type="PROSITE" id="PS00630">
    <property type="entry name" value="IMP_2"/>
    <property type="match status" value="1"/>
</dbReference>
<dbReference type="InterPro" id="IPR020583">
    <property type="entry name" value="Inositol_monoP_metal-BS"/>
</dbReference>
<dbReference type="KEGG" id="halu:HUG12_10650"/>
<evidence type="ECO:0000256" key="8">
    <source>
        <dbReference type="PIRSR" id="PIRSR600760-2"/>
    </source>
</evidence>
<comment type="catalytic activity">
    <reaction evidence="1">
        <text>beta-D-fructose 1,6-bisphosphate + H2O = beta-D-fructose 6-phosphate + phosphate</text>
        <dbReference type="Rhea" id="RHEA:11064"/>
        <dbReference type="ChEBI" id="CHEBI:15377"/>
        <dbReference type="ChEBI" id="CHEBI:32966"/>
        <dbReference type="ChEBI" id="CHEBI:43474"/>
        <dbReference type="ChEBI" id="CHEBI:57634"/>
        <dbReference type="EC" id="3.1.3.11"/>
    </reaction>
</comment>
<evidence type="ECO:0000256" key="5">
    <source>
        <dbReference type="ARBA" id="ARBA00022842"/>
    </source>
</evidence>
<feature type="compositionally biased region" description="Acidic residues" evidence="9">
    <location>
        <begin position="65"/>
        <end position="74"/>
    </location>
</feature>
<dbReference type="GO" id="GO:0042132">
    <property type="term" value="F:fructose 1,6-bisphosphate 1-phosphatase activity"/>
    <property type="evidence" value="ECO:0007669"/>
    <property type="project" value="UniProtKB-EC"/>
</dbReference>
<dbReference type="RefSeq" id="WP_179268752.1">
    <property type="nucleotide sequence ID" value="NZ_CP058579.1"/>
</dbReference>
<feature type="binding site" evidence="8">
    <location>
        <position position="90"/>
    </location>
    <ligand>
        <name>Mg(2+)</name>
        <dbReference type="ChEBI" id="CHEBI:18420"/>
        <label>2</label>
    </ligand>
</feature>
<keyword evidence="5 8" id="KW-0460">Magnesium</keyword>
<dbReference type="SUPFAM" id="SSF56655">
    <property type="entry name" value="Carbohydrate phosphatase"/>
    <property type="match status" value="1"/>
</dbReference>
<feature type="binding site" evidence="8">
    <location>
        <position position="93"/>
    </location>
    <ligand>
        <name>Mg(2+)</name>
        <dbReference type="ChEBI" id="CHEBI:18420"/>
        <label>2</label>
    </ligand>
</feature>
<dbReference type="EC" id="3.1.3.11" evidence="2"/>
<dbReference type="PANTHER" id="PTHR20854">
    <property type="entry name" value="INOSITOL MONOPHOSPHATASE"/>
    <property type="match status" value="1"/>
</dbReference>
<dbReference type="GO" id="GO:0008934">
    <property type="term" value="F:inositol monophosphate 1-phosphatase activity"/>
    <property type="evidence" value="ECO:0007669"/>
    <property type="project" value="TreeGrafter"/>
</dbReference>
<dbReference type="PRINTS" id="PR00377">
    <property type="entry name" value="IMPHPHTASES"/>
</dbReference>
<keyword evidence="11" id="KW-1185">Reference proteome</keyword>
<name>A0A7D5LAY1_9EURY</name>
<dbReference type="Gene3D" id="3.30.540.10">
    <property type="entry name" value="Fructose-1,6-Bisphosphatase, subunit A, domain 1"/>
    <property type="match status" value="1"/>
</dbReference>
<evidence type="ECO:0000256" key="6">
    <source>
        <dbReference type="ARBA" id="ARBA00023277"/>
    </source>
</evidence>
<evidence type="ECO:0000256" key="1">
    <source>
        <dbReference type="ARBA" id="ARBA00001273"/>
    </source>
</evidence>
<organism evidence="10 11">
    <name type="scientific">Halorarum salinum</name>
    <dbReference type="NCBI Taxonomy" id="2743089"/>
    <lineage>
        <taxon>Archaea</taxon>
        <taxon>Methanobacteriati</taxon>
        <taxon>Methanobacteriota</taxon>
        <taxon>Stenosarchaea group</taxon>
        <taxon>Halobacteria</taxon>
        <taxon>Halobacteriales</taxon>
        <taxon>Haloferacaceae</taxon>
        <taxon>Halorarum</taxon>
    </lineage>
</organism>
<gene>
    <name evidence="10" type="ORF">HUG12_10650</name>
</gene>
<feature type="binding site" evidence="8">
    <location>
        <position position="92"/>
    </location>
    <ligand>
        <name>Mg(2+)</name>
        <dbReference type="ChEBI" id="CHEBI:18420"/>
        <label>1</label>
        <note>catalytic</note>
    </ligand>
</feature>
<dbReference type="Pfam" id="PF00459">
    <property type="entry name" value="Inositol_P"/>
    <property type="match status" value="1"/>
</dbReference>
<dbReference type="PANTHER" id="PTHR20854:SF4">
    <property type="entry name" value="INOSITOL-1-MONOPHOSPHATASE-RELATED"/>
    <property type="match status" value="1"/>
</dbReference>
<evidence type="ECO:0000256" key="7">
    <source>
        <dbReference type="ARBA" id="ARBA00038103"/>
    </source>
</evidence>
<evidence type="ECO:0000256" key="3">
    <source>
        <dbReference type="ARBA" id="ARBA00022723"/>
    </source>
</evidence>
<comment type="cofactor">
    <cofactor evidence="8">
        <name>Mg(2+)</name>
        <dbReference type="ChEBI" id="CHEBI:18420"/>
    </cofactor>
</comment>
<sequence length="267" mass="27561">MTSTGEDADRLNRCVAAAESGGDLALESFRSELAVDTKRGPMDAVTEVDRAVQRHVFDGLRAEYPDDPVVGEESDASKRVPDDGPAWVVDPIDGTTNYASGNANWVTSVAFCRDGEPVAGANYAPVTGDLYAAGPGRATRNGESASPSTTTDPEAFLVNPLFGTSPDHRRELHAAAGTVLSSFGDLRRFGCAQAALSGVACGELDAAVSTVELHDWDTAAGVCLIREAGGVVTDVHGDRWVPGATGLLASGGAAHDELVASFGPSSD</sequence>